<dbReference type="RefSeq" id="WP_166931556.1">
    <property type="nucleotide sequence ID" value="NZ_BAAADD010000001.1"/>
</dbReference>
<feature type="transmembrane region" description="Helical" evidence="6">
    <location>
        <begin position="319"/>
        <end position="339"/>
    </location>
</feature>
<evidence type="ECO:0000256" key="1">
    <source>
        <dbReference type="ARBA" id="ARBA00004429"/>
    </source>
</evidence>
<proteinExistence type="predicted"/>
<feature type="transmembrane region" description="Helical" evidence="6">
    <location>
        <begin position="232"/>
        <end position="254"/>
    </location>
</feature>
<comment type="caution">
    <text evidence="7">The sequence shown here is derived from an EMBL/GenBank/DDBJ whole genome shotgun (WGS) entry which is preliminary data.</text>
</comment>
<evidence type="ECO:0000256" key="3">
    <source>
        <dbReference type="ARBA" id="ARBA00022692"/>
    </source>
</evidence>
<organism evidence="7 8">
    <name type="scientific">Rhizomicrobium electricum</name>
    <dbReference type="NCBI Taxonomy" id="480070"/>
    <lineage>
        <taxon>Bacteria</taxon>
        <taxon>Pseudomonadati</taxon>
        <taxon>Pseudomonadota</taxon>
        <taxon>Alphaproteobacteria</taxon>
        <taxon>Micropepsales</taxon>
        <taxon>Micropepsaceae</taxon>
        <taxon>Rhizomicrobium</taxon>
    </lineage>
</organism>
<name>A0ABP3PB07_9PROT</name>
<keyword evidence="3 6" id="KW-0812">Transmembrane</keyword>
<evidence type="ECO:0000256" key="5">
    <source>
        <dbReference type="ARBA" id="ARBA00023136"/>
    </source>
</evidence>
<protein>
    <submittedName>
        <fullName evidence="7">Sugar MFS transporter</fullName>
    </submittedName>
</protein>
<keyword evidence="5 6" id="KW-0472">Membrane</keyword>
<feature type="transmembrane region" description="Helical" evidence="6">
    <location>
        <begin position="51"/>
        <end position="68"/>
    </location>
</feature>
<dbReference type="InterPro" id="IPR036259">
    <property type="entry name" value="MFS_trans_sf"/>
</dbReference>
<dbReference type="Proteomes" id="UP001499951">
    <property type="component" value="Unassembled WGS sequence"/>
</dbReference>
<feature type="transmembrane region" description="Helical" evidence="6">
    <location>
        <begin position="266"/>
        <end position="285"/>
    </location>
</feature>
<feature type="transmembrane region" description="Helical" evidence="6">
    <location>
        <begin position="12"/>
        <end position="31"/>
    </location>
</feature>
<evidence type="ECO:0000256" key="6">
    <source>
        <dbReference type="SAM" id="Phobius"/>
    </source>
</evidence>
<feature type="transmembrane region" description="Helical" evidence="6">
    <location>
        <begin position="297"/>
        <end position="313"/>
    </location>
</feature>
<feature type="transmembrane region" description="Helical" evidence="6">
    <location>
        <begin position="143"/>
        <end position="161"/>
    </location>
</feature>
<keyword evidence="4 6" id="KW-1133">Transmembrane helix</keyword>
<dbReference type="InterPro" id="IPR011701">
    <property type="entry name" value="MFS"/>
</dbReference>
<evidence type="ECO:0000256" key="4">
    <source>
        <dbReference type="ARBA" id="ARBA00022989"/>
    </source>
</evidence>
<dbReference type="EMBL" id="BAAADD010000001">
    <property type="protein sequence ID" value="GAA0560105.1"/>
    <property type="molecule type" value="Genomic_DNA"/>
</dbReference>
<accession>A0ABP3PB07</accession>
<evidence type="ECO:0000313" key="7">
    <source>
        <dbReference type="EMBL" id="GAA0560105.1"/>
    </source>
</evidence>
<evidence type="ECO:0000256" key="2">
    <source>
        <dbReference type="ARBA" id="ARBA00022475"/>
    </source>
</evidence>
<feature type="transmembrane region" description="Helical" evidence="6">
    <location>
        <begin position="181"/>
        <end position="198"/>
    </location>
</feature>
<dbReference type="SUPFAM" id="SSF103473">
    <property type="entry name" value="MFS general substrate transporter"/>
    <property type="match status" value="1"/>
</dbReference>
<sequence>MPQTANRQSRTTIVPYISIAILFVIAGVGFWNDILLFPKFAQFFNIDLSHVLWIQALYSLGYILAALPSAMFHRKFGYKIGMIFALGLVSIGPFLIYPAIAQHGVTFFLLAVVLLGIGWSTLETSLNPLTVEMGRPETAVRRLNLLQAFFPVGLVIGYIGGRWFYPSDMHLSFSVLAETAARPYVMVGLAVLFIAFLVERVEFPARSGIRSGGIADVGNELRSLWAKPIIKLGMAATFGCIALQSTLQGATYQYVQTQYAGYTDQIAQNIVFAGLAVFGIGRFAGAALMGRIEPNRLFQWAIGICVVLTLGALAFGGVAGLACLVATNLCLGIGYPTVLGTTLKDLRSTSNVAAGLLVTASGLAGLAIPLAMNFVIAAASVKIAILMGVPFFALLYLYTRYIQRTDAQDKAAKTR</sequence>
<keyword evidence="8" id="KW-1185">Reference proteome</keyword>
<feature type="transmembrane region" description="Helical" evidence="6">
    <location>
        <begin position="374"/>
        <end position="398"/>
    </location>
</feature>
<reference evidence="8" key="1">
    <citation type="journal article" date="2019" name="Int. J. Syst. Evol. Microbiol.">
        <title>The Global Catalogue of Microorganisms (GCM) 10K type strain sequencing project: providing services to taxonomists for standard genome sequencing and annotation.</title>
        <authorList>
            <consortium name="The Broad Institute Genomics Platform"/>
            <consortium name="The Broad Institute Genome Sequencing Center for Infectious Disease"/>
            <person name="Wu L."/>
            <person name="Ma J."/>
        </authorList>
    </citation>
    <scope>NUCLEOTIDE SEQUENCE [LARGE SCALE GENOMIC DNA]</scope>
    <source>
        <strain evidence="8">JCM 15089</strain>
    </source>
</reference>
<feature type="transmembrane region" description="Helical" evidence="6">
    <location>
        <begin position="351"/>
        <end position="368"/>
    </location>
</feature>
<dbReference type="InterPro" id="IPR050375">
    <property type="entry name" value="MFS_TsgA-like"/>
</dbReference>
<comment type="subcellular location">
    <subcellularLocation>
        <location evidence="1">Cell inner membrane</location>
        <topology evidence="1">Multi-pass membrane protein</topology>
    </subcellularLocation>
</comment>
<evidence type="ECO:0000313" key="8">
    <source>
        <dbReference type="Proteomes" id="UP001499951"/>
    </source>
</evidence>
<keyword evidence="2" id="KW-1003">Cell membrane</keyword>
<dbReference type="PANTHER" id="PTHR43702">
    <property type="entry name" value="L-FUCOSE-PROTON SYMPORTER"/>
    <property type="match status" value="1"/>
</dbReference>
<dbReference type="Gene3D" id="1.20.1250.20">
    <property type="entry name" value="MFS general substrate transporter like domains"/>
    <property type="match status" value="2"/>
</dbReference>
<dbReference type="PANTHER" id="PTHR43702:SF11">
    <property type="entry name" value="L-FUCOSE-PROTON SYMPORTER"/>
    <property type="match status" value="1"/>
</dbReference>
<gene>
    <name evidence="7" type="ORF">GCM10008942_05740</name>
</gene>
<feature type="transmembrane region" description="Helical" evidence="6">
    <location>
        <begin position="80"/>
        <end position="99"/>
    </location>
</feature>
<feature type="transmembrane region" description="Helical" evidence="6">
    <location>
        <begin position="105"/>
        <end position="122"/>
    </location>
</feature>
<dbReference type="Pfam" id="PF07690">
    <property type="entry name" value="MFS_1"/>
    <property type="match status" value="1"/>
</dbReference>